<feature type="region of interest" description="Disordered" evidence="1">
    <location>
        <begin position="47"/>
        <end position="93"/>
    </location>
</feature>
<dbReference type="AlphaFoldDB" id="A0A4R7BBE5"/>
<protein>
    <submittedName>
        <fullName evidence="2">Uncharacterized protein</fullName>
    </submittedName>
</protein>
<comment type="caution">
    <text evidence="2">The sequence shown here is derived from an EMBL/GenBank/DDBJ whole genome shotgun (WGS) entry which is preliminary data.</text>
</comment>
<evidence type="ECO:0000313" key="3">
    <source>
        <dbReference type="Proteomes" id="UP000295611"/>
    </source>
</evidence>
<reference evidence="2 3" key="1">
    <citation type="submission" date="2019-03" db="EMBL/GenBank/DDBJ databases">
        <title>Genomic Encyclopedia of Type Strains, Phase III (KMG-III): the genomes of soil and plant-associated and newly described type strains.</title>
        <authorList>
            <person name="Whitman W."/>
        </authorList>
    </citation>
    <scope>NUCLEOTIDE SEQUENCE [LARGE SCALE GENOMIC DNA]</scope>
    <source>
        <strain evidence="2 3">CECT 8976</strain>
    </source>
</reference>
<name>A0A4R7BBE5_9NEIS</name>
<dbReference type="Proteomes" id="UP000295611">
    <property type="component" value="Unassembled WGS sequence"/>
</dbReference>
<evidence type="ECO:0000313" key="2">
    <source>
        <dbReference type="EMBL" id="TDR82201.1"/>
    </source>
</evidence>
<evidence type="ECO:0000256" key="1">
    <source>
        <dbReference type="SAM" id="MobiDB-lite"/>
    </source>
</evidence>
<feature type="compositionally biased region" description="Polar residues" evidence="1">
    <location>
        <begin position="78"/>
        <end position="93"/>
    </location>
</feature>
<dbReference type="EMBL" id="SNZP01000002">
    <property type="protein sequence ID" value="TDR82201.1"/>
    <property type="molecule type" value="Genomic_DNA"/>
</dbReference>
<keyword evidence="3" id="KW-1185">Reference proteome</keyword>
<feature type="compositionally biased region" description="Low complexity" evidence="1">
    <location>
        <begin position="64"/>
        <end position="76"/>
    </location>
</feature>
<sequence length="93" mass="9447">MSDQIKLMAPENCDSFNFGGQEYDVSDDGTVDVSAGAVKDLLSHGFTVSTSQDTPPAKGKRGQKAAAKPADVPADASTEGSQDTPPATDSAGS</sequence>
<organism evidence="2 3">
    <name type="scientific">Paludibacterium purpuratum</name>
    <dbReference type="NCBI Taxonomy" id="1144873"/>
    <lineage>
        <taxon>Bacteria</taxon>
        <taxon>Pseudomonadati</taxon>
        <taxon>Pseudomonadota</taxon>
        <taxon>Betaproteobacteria</taxon>
        <taxon>Neisseriales</taxon>
        <taxon>Chromobacteriaceae</taxon>
        <taxon>Paludibacterium</taxon>
    </lineage>
</organism>
<proteinExistence type="predicted"/>
<gene>
    <name evidence="2" type="ORF">DFP86_102315</name>
</gene>
<dbReference type="RefSeq" id="WP_133678616.1">
    <property type="nucleotide sequence ID" value="NZ_SNZP01000002.1"/>
</dbReference>
<accession>A0A4R7BBE5</accession>